<proteinExistence type="inferred from homology"/>
<keyword evidence="7 8" id="KW-0413">Isomerase</keyword>
<keyword evidence="6 8" id="KW-0057">Aromatic amino acid biosynthesis</keyword>
<gene>
    <name evidence="8" type="primary">trpF</name>
    <name evidence="10" type="ORF">GCM10009019_06560</name>
</gene>
<keyword evidence="11" id="KW-1185">Reference proteome</keyword>
<dbReference type="HAMAP" id="MF_00135">
    <property type="entry name" value="PRAI"/>
    <property type="match status" value="1"/>
</dbReference>
<dbReference type="GO" id="GO:0000162">
    <property type="term" value="P:L-tryptophan biosynthetic process"/>
    <property type="evidence" value="ECO:0007669"/>
    <property type="project" value="UniProtKB-UniRule"/>
</dbReference>
<evidence type="ECO:0000313" key="10">
    <source>
        <dbReference type="EMBL" id="GAA0646893.1"/>
    </source>
</evidence>
<reference evidence="10 11" key="1">
    <citation type="journal article" date="2019" name="Int. J. Syst. Evol. Microbiol.">
        <title>The Global Catalogue of Microorganisms (GCM) 10K type strain sequencing project: providing services to taxonomists for standard genome sequencing and annotation.</title>
        <authorList>
            <consortium name="The Broad Institute Genomics Platform"/>
            <consortium name="The Broad Institute Genome Sequencing Center for Infectious Disease"/>
            <person name="Wu L."/>
            <person name="Ma J."/>
        </authorList>
    </citation>
    <scope>NUCLEOTIDE SEQUENCE [LARGE SCALE GENOMIC DNA]</scope>
    <source>
        <strain evidence="10 11">JCM 16327</strain>
    </source>
</reference>
<evidence type="ECO:0000256" key="2">
    <source>
        <dbReference type="ARBA" id="ARBA00004664"/>
    </source>
</evidence>
<keyword evidence="5 8" id="KW-0822">Tryptophan biosynthesis</keyword>
<dbReference type="EMBL" id="BAAADU010000002">
    <property type="protein sequence ID" value="GAA0646893.1"/>
    <property type="molecule type" value="Genomic_DNA"/>
</dbReference>
<dbReference type="EC" id="5.3.1.24" evidence="8"/>
<dbReference type="GO" id="GO:0004640">
    <property type="term" value="F:phosphoribosylanthranilate isomerase activity"/>
    <property type="evidence" value="ECO:0007669"/>
    <property type="project" value="UniProtKB-UniRule"/>
</dbReference>
<dbReference type="InterPro" id="IPR044643">
    <property type="entry name" value="TrpF_fam"/>
</dbReference>
<evidence type="ECO:0000313" key="11">
    <source>
        <dbReference type="Proteomes" id="UP001500194"/>
    </source>
</evidence>
<comment type="catalytic activity">
    <reaction evidence="1 8">
        <text>N-(5-phospho-beta-D-ribosyl)anthranilate = 1-(2-carboxyphenylamino)-1-deoxy-D-ribulose 5-phosphate</text>
        <dbReference type="Rhea" id="RHEA:21540"/>
        <dbReference type="ChEBI" id="CHEBI:18277"/>
        <dbReference type="ChEBI" id="CHEBI:58613"/>
        <dbReference type="EC" id="5.3.1.24"/>
    </reaction>
</comment>
<sequence>MTRVKVCGITNEDDAAAAVGAGADALGFIADVPVDTPRELDAERATDLVAAVPPFVTTVLVTMPESPADAADLAARVRPDVLQVHGDLPADDLAALADDVDAKLVKTVDADSPEDAARYDGVADALLVDSTDASGAGGTGRTHDWTVTRDLAARLDSPVVLAGGLTPDNVAEAVETVRPFAVDVASGVEQSGGVKDHDAVAAFVAAAKHEVVA</sequence>
<evidence type="ECO:0000256" key="6">
    <source>
        <dbReference type="ARBA" id="ARBA00023141"/>
    </source>
</evidence>
<evidence type="ECO:0000256" key="8">
    <source>
        <dbReference type="HAMAP-Rule" id="MF_00135"/>
    </source>
</evidence>
<dbReference type="CDD" id="cd00405">
    <property type="entry name" value="PRAI"/>
    <property type="match status" value="1"/>
</dbReference>
<dbReference type="GeneID" id="68572225"/>
<dbReference type="PANTHER" id="PTHR42894:SF1">
    <property type="entry name" value="N-(5'-PHOSPHORIBOSYL)ANTHRANILATE ISOMERASE"/>
    <property type="match status" value="1"/>
</dbReference>
<dbReference type="Proteomes" id="UP001500194">
    <property type="component" value="Unassembled WGS sequence"/>
</dbReference>
<evidence type="ECO:0000256" key="1">
    <source>
        <dbReference type="ARBA" id="ARBA00001164"/>
    </source>
</evidence>
<keyword evidence="4 8" id="KW-0028">Amino-acid biosynthesis</keyword>
<dbReference type="Gene3D" id="3.20.20.70">
    <property type="entry name" value="Aldolase class I"/>
    <property type="match status" value="1"/>
</dbReference>
<name>A0AAV3SZK0_9EURY</name>
<evidence type="ECO:0000256" key="3">
    <source>
        <dbReference type="ARBA" id="ARBA00007571"/>
    </source>
</evidence>
<dbReference type="InterPro" id="IPR013785">
    <property type="entry name" value="Aldolase_TIM"/>
</dbReference>
<dbReference type="PANTHER" id="PTHR42894">
    <property type="entry name" value="N-(5'-PHOSPHORIBOSYL)ANTHRANILATE ISOMERASE"/>
    <property type="match status" value="1"/>
</dbReference>
<dbReference type="Pfam" id="PF00697">
    <property type="entry name" value="PRAI"/>
    <property type="match status" value="1"/>
</dbReference>
<evidence type="ECO:0000256" key="4">
    <source>
        <dbReference type="ARBA" id="ARBA00022605"/>
    </source>
</evidence>
<dbReference type="SUPFAM" id="SSF51366">
    <property type="entry name" value="Ribulose-phoshate binding barrel"/>
    <property type="match status" value="1"/>
</dbReference>
<accession>A0AAV3SZK0</accession>
<evidence type="ECO:0000256" key="5">
    <source>
        <dbReference type="ARBA" id="ARBA00022822"/>
    </source>
</evidence>
<dbReference type="AlphaFoldDB" id="A0AAV3SZK0"/>
<evidence type="ECO:0000259" key="9">
    <source>
        <dbReference type="Pfam" id="PF00697"/>
    </source>
</evidence>
<dbReference type="InterPro" id="IPR001240">
    <property type="entry name" value="PRAI_dom"/>
</dbReference>
<comment type="pathway">
    <text evidence="2 8">Amino-acid biosynthesis; L-tryptophan biosynthesis; L-tryptophan from chorismate: step 3/5.</text>
</comment>
<dbReference type="RefSeq" id="WP_227261634.1">
    <property type="nucleotide sequence ID" value="NZ_BAAADU010000002.1"/>
</dbReference>
<dbReference type="InterPro" id="IPR011060">
    <property type="entry name" value="RibuloseP-bd_barrel"/>
</dbReference>
<feature type="domain" description="N-(5'phosphoribosyl) anthranilate isomerase (PRAI)" evidence="9">
    <location>
        <begin position="4"/>
        <end position="205"/>
    </location>
</feature>
<comment type="similarity">
    <text evidence="3 8">Belongs to the TrpF family.</text>
</comment>
<evidence type="ECO:0000256" key="7">
    <source>
        <dbReference type="ARBA" id="ARBA00023235"/>
    </source>
</evidence>
<organism evidence="10 11">
    <name type="scientific">Salarchaeum japonicum</name>
    <dbReference type="NCBI Taxonomy" id="555573"/>
    <lineage>
        <taxon>Archaea</taxon>
        <taxon>Methanobacteriati</taxon>
        <taxon>Methanobacteriota</taxon>
        <taxon>Stenosarchaea group</taxon>
        <taxon>Halobacteria</taxon>
        <taxon>Halobacteriales</taxon>
        <taxon>Halobacteriaceae</taxon>
    </lineage>
</organism>
<protein>
    <recommendedName>
        <fullName evidence="8">N-(5'-phosphoribosyl)anthranilate isomerase</fullName>
        <shortName evidence="8">PRAI</shortName>
        <ecNumber evidence="8">5.3.1.24</ecNumber>
    </recommendedName>
</protein>
<comment type="caution">
    <text evidence="10">The sequence shown here is derived from an EMBL/GenBank/DDBJ whole genome shotgun (WGS) entry which is preliminary data.</text>
</comment>